<evidence type="ECO:0000313" key="5">
    <source>
        <dbReference type="Proteomes" id="UP000234240"/>
    </source>
</evidence>
<dbReference type="CDD" id="cd00383">
    <property type="entry name" value="trans_reg_C"/>
    <property type="match status" value="1"/>
</dbReference>
<keyword evidence="5" id="KW-1185">Reference proteome</keyword>
<dbReference type="Pfam" id="PF00486">
    <property type="entry name" value="Trans_reg_C"/>
    <property type="match status" value="1"/>
</dbReference>
<organism evidence="4 5">
    <name type="scientific">Chimaeribacter californicus</name>
    <dbReference type="NCBI Taxonomy" id="2060067"/>
    <lineage>
        <taxon>Bacteria</taxon>
        <taxon>Pseudomonadati</taxon>
        <taxon>Pseudomonadota</taxon>
        <taxon>Gammaproteobacteria</taxon>
        <taxon>Enterobacterales</taxon>
        <taxon>Yersiniaceae</taxon>
        <taxon>Chimaeribacter</taxon>
    </lineage>
</organism>
<accession>A0A2N5E758</accession>
<protein>
    <recommendedName>
        <fullName evidence="3">OmpR/PhoB-type domain-containing protein</fullName>
    </recommendedName>
</protein>
<reference evidence="4 5" key="1">
    <citation type="submission" date="2017-12" db="EMBL/GenBank/DDBJ databases">
        <title>Characterization of six clinical isolates of Enterochimera gen. nov., a novel genus of the Yersiniaciae family and the three species Enterochimera arupensis sp. nov., Enterochimera coloradensis sp. nov, and Enterochimera californica sp. nov.</title>
        <authorList>
            <person name="Rossi A."/>
            <person name="Fisher M."/>
        </authorList>
    </citation>
    <scope>NUCLEOTIDE SEQUENCE [LARGE SCALE GENOMIC DNA]</scope>
    <source>
        <strain evidence="5">2015-Iso6</strain>
    </source>
</reference>
<name>A0A2N5E758_9GAMM</name>
<evidence type="ECO:0000259" key="3">
    <source>
        <dbReference type="PROSITE" id="PS51755"/>
    </source>
</evidence>
<dbReference type="GO" id="GO:0006355">
    <property type="term" value="P:regulation of DNA-templated transcription"/>
    <property type="evidence" value="ECO:0007669"/>
    <property type="project" value="InterPro"/>
</dbReference>
<dbReference type="Gene3D" id="1.10.10.10">
    <property type="entry name" value="Winged helix-like DNA-binding domain superfamily/Winged helix DNA-binding domain"/>
    <property type="match status" value="1"/>
</dbReference>
<evidence type="ECO:0000256" key="1">
    <source>
        <dbReference type="ARBA" id="ARBA00023125"/>
    </source>
</evidence>
<gene>
    <name evidence="4" type="ORF">CYR55_10310</name>
</gene>
<dbReference type="InterPro" id="IPR036388">
    <property type="entry name" value="WH-like_DNA-bd_sf"/>
</dbReference>
<evidence type="ECO:0000256" key="2">
    <source>
        <dbReference type="PROSITE-ProRule" id="PRU01091"/>
    </source>
</evidence>
<sequence length="320" mass="35499">MSDYNKLTIKNLDVFIPPNEISHLRWKEYQILSLLFSRSPELVTRTEIIENIWKGTYCSDSTINQTIKSIRQKIGDDDHVLIKTIPRVGYKIDRKELFHFLNEDEALDFNTKPVTNKKESPAVQPAVISVTEKTAQKAAENGYETGLPVINEPVYAAAPSTEARVEPQAVTTGNVEPDVQQAHTAPADAVTDVKKGPFTRMRDLINFGASWRYLTLVALSLIIVGQLFYETTHTSGSESNGKNVVLILRVNPSSIGLLVNREASQARSVHQPSHPNSVICMVNIPDQNSLTPVWLMDHVKKGCLMSQDNGALTVDPGTPL</sequence>
<dbReference type="EMBL" id="PJZF01000007">
    <property type="protein sequence ID" value="PLR37324.1"/>
    <property type="molecule type" value="Genomic_DNA"/>
</dbReference>
<dbReference type="RefSeq" id="WP_101816056.1">
    <property type="nucleotide sequence ID" value="NZ_PJZF01000007.1"/>
</dbReference>
<dbReference type="GO" id="GO:0000160">
    <property type="term" value="P:phosphorelay signal transduction system"/>
    <property type="evidence" value="ECO:0007669"/>
    <property type="project" value="InterPro"/>
</dbReference>
<evidence type="ECO:0000313" key="4">
    <source>
        <dbReference type="EMBL" id="PLR37324.1"/>
    </source>
</evidence>
<dbReference type="SUPFAM" id="SSF46894">
    <property type="entry name" value="C-terminal effector domain of the bipartite response regulators"/>
    <property type="match status" value="1"/>
</dbReference>
<proteinExistence type="predicted"/>
<feature type="DNA-binding region" description="OmpR/PhoB-type" evidence="2">
    <location>
        <begin position="1"/>
        <end position="94"/>
    </location>
</feature>
<dbReference type="SMART" id="SM00862">
    <property type="entry name" value="Trans_reg_C"/>
    <property type="match status" value="1"/>
</dbReference>
<comment type="caution">
    <text evidence="4">The sequence shown here is derived from an EMBL/GenBank/DDBJ whole genome shotgun (WGS) entry which is preliminary data.</text>
</comment>
<feature type="domain" description="OmpR/PhoB-type" evidence="3">
    <location>
        <begin position="1"/>
        <end position="94"/>
    </location>
</feature>
<dbReference type="AlphaFoldDB" id="A0A2N5E758"/>
<keyword evidence="1 2" id="KW-0238">DNA-binding</keyword>
<dbReference type="InterPro" id="IPR001867">
    <property type="entry name" value="OmpR/PhoB-type_DNA-bd"/>
</dbReference>
<dbReference type="Proteomes" id="UP000234240">
    <property type="component" value="Unassembled WGS sequence"/>
</dbReference>
<dbReference type="PROSITE" id="PS51755">
    <property type="entry name" value="OMPR_PHOB"/>
    <property type="match status" value="1"/>
</dbReference>
<dbReference type="GO" id="GO:0003677">
    <property type="term" value="F:DNA binding"/>
    <property type="evidence" value="ECO:0007669"/>
    <property type="project" value="UniProtKB-UniRule"/>
</dbReference>
<dbReference type="InterPro" id="IPR016032">
    <property type="entry name" value="Sig_transdc_resp-reg_C-effctor"/>
</dbReference>
<dbReference type="OrthoDB" id="6311790at2"/>